<dbReference type="InterPro" id="IPR012373">
    <property type="entry name" value="Ferrdict_sens_TM"/>
</dbReference>
<dbReference type="InterPro" id="IPR032623">
    <property type="entry name" value="FecR_N"/>
</dbReference>
<comment type="caution">
    <text evidence="4">The sequence shown here is derived from an EMBL/GenBank/DDBJ whole genome shotgun (WGS) entry which is preliminary data.</text>
</comment>
<dbReference type="OrthoDB" id="1098280at2"/>
<keyword evidence="5" id="KW-1185">Reference proteome</keyword>
<dbReference type="AlphaFoldDB" id="A0A2N3PQB6"/>
<dbReference type="PIRSF" id="PIRSF018266">
    <property type="entry name" value="FecR"/>
    <property type="match status" value="1"/>
</dbReference>
<sequence length="329" mass="34954">MMTPDGDFAGNDVLRQQSLAWLRLLTGGRATAADVASLTRWREASPDHGRAFAEAALLWEVMGDAAALALQSDPALAFAASSKRSGVVVGRRAFFLGGGALAASLAGVALVHPPLGLWPSFADLRADYRTRLGERRRIDMASQSSVELNTQTSIDFHSTEGGAAIELISGEAAVSTGASPTEIVVSAGAGRSEARQGSFNIRKDGEAVCVTCLDGQVNVRFGDGVVSLRGGQQVSYDDSGLRPTAAADSEIVGAWRHGLLIFRDAPLSRLIEEVNRYRSGKIVLLDSHLAQRRVVATFRLDRIDDAVTFVRQVMNVPARFLPGGLVLLG</sequence>
<feature type="transmembrane region" description="Helical" evidence="1">
    <location>
        <begin position="93"/>
        <end position="111"/>
    </location>
</feature>
<dbReference type="PANTHER" id="PTHR30273:SF2">
    <property type="entry name" value="PROTEIN FECR"/>
    <property type="match status" value="1"/>
</dbReference>
<keyword evidence="1" id="KW-0472">Membrane</keyword>
<dbReference type="InterPro" id="IPR006860">
    <property type="entry name" value="FecR"/>
</dbReference>
<accession>A0A2N3PQB6</accession>
<dbReference type="Proteomes" id="UP000233293">
    <property type="component" value="Unassembled WGS sequence"/>
</dbReference>
<feature type="domain" description="FecR N-terminal" evidence="3">
    <location>
        <begin position="16"/>
        <end position="56"/>
    </location>
</feature>
<protein>
    <submittedName>
        <fullName evidence="4">Iron dicitrate transport regulator FecR</fullName>
    </submittedName>
</protein>
<keyword evidence="1" id="KW-1133">Transmembrane helix</keyword>
<dbReference type="EMBL" id="PIUM01000029">
    <property type="protein sequence ID" value="PKU22594.1"/>
    <property type="molecule type" value="Genomic_DNA"/>
</dbReference>
<dbReference type="GO" id="GO:0016989">
    <property type="term" value="F:sigma factor antagonist activity"/>
    <property type="evidence" value="ECO:0007669"/>
    <property type="project" value="TreeGrafter"/>
</dbReference>
<gene>
    <name evidence="4" type="ORF">CWS72_20600</name>
</gene>
<evidence type="ECO:0000259" key="3">
    <source>
        <dbReference type="Pfam" id="PF16220"/>
    </source>
</evidence>
<dbReference type="Gene3D" id="3.55.50.30">
    <property type="match status" value="1"/>
</dbReference>
<dbReference type="PANTHER" id="PTHR30273">
    <property type="entry name" value="PERIPLASMIC SIGNAL SENSOR AND SIGMA FACTOR ACTIVATOR FECR-RELATED"/>
    <property type="match status" value="1"/>
</dbReference>
<evidence type="ECO:0000256" key="1">
    <source>
        <dbReference type="SAM" id="Phobius"/>
    </source>
</evidence>
<feature type="domain" description="FecR protein" evidence="2">
    <location>
        <begin position="127"/>
        <end position="218"/>
    </location>
</feature>
<evidence type="ECO:0000313" key="4">
    <source>
        <dbReference type="EMBL" id="PKU22594.1"/>
    </source>
</evidence>
<dbReference type="Pfam" id="PF04773">
    <property type="entry name" value="FecR"/>
    <property type="match status" value="1"/>
</dbReference>
<organism evidence="4 5">
    <name type="scientific">Telmatospirillum siberiense</name>
    <dbReference type="NCBI Taxonomy" id="382514"/>
    <lineage>
        <taxon>Bacteria</taxon>
        <taxon>Pseudomonadati</taxon>
        <taxon>Pseudomonadota</taxon>
        <taxon>Alphaproteobacteria</taxon>
        <taxon>Rhodospirillales</taxon>
        <taxon>Rhodospirillaceae</taxon>
        <taxon>Telmatospirillum</taxon>
    </lineage>
</organism>
<proteinExistence type="predicted"/>
<reference evidence="5" key="1">
    <citation type="submission" date="2017-12" db="EMBL/GenBank/DDBJ databases">
        <title>Draft genome sequence of Telmatospirillum siberiense 26-4b1T, an acidotolerant peatland alphaproteobacterium potentially involved in sulfur cycling.</title>
        <authorList>
            <person name="Hausmann B."/>
            <person name="Pjevac P."/>
            <person name="Schreck K."/>
            <person name="Herbold C.W."/>
            <person name="Daims H."/>
            <person name="Wagner M."/>
            <person name="Pester M."/>
            <person name="Loy A."/>
        </authorList>
    </citation>
    <scope>NUCLEOTIDE SEQUENCE [LARGE SCALE GENOMIC DNA]</scope>
    <source>
        <strain evidence="5">26-4b1</strain>
    </source>
</reference>
<dbReference type="RefSeq" id="WP_101252527.1">
    <property type="nucleotide sequence ID" value="NZ_PIUM01000029.1"/>
</dbReference>
<keyword evidence="1" id="KW-0812">Transmembrane</keyword>
<evidence type="ECO:0000259" key="2">
    <source>
        <dbReference type="Pfam" id="PF04773"/>
    </source>
</evidence>
<dbReference type="Pfam" id="PF16220">
    <property type="entry name" value="DUF4880"/>
    <property type="match status" value="1"/>
</dbReference>
<evidence type="ECO:0000313" key="5">
    <source>
        <dbReference type="Proteomes" id="UP000233293"/>
    </source>
</evidence>
<dbReference type="Gene3D" id="2.60.120.1440">
    <property type="match status" value="1"/>
</dbReference>
<name>A0A2N3PQB6_9PROT</name>